<dbReference type="EMBL" id="FUXK01000006">
    <property type="protein sequence ID" value="SJZ65715.1"/>
    <property type="molecule type" value="Genomic_DNA"/>
</dbReference>
<accession>A0A1T4MFR6</accession>
<keyword evidence="1" id="KW-0812">Transmembrane</keyword>
<protein>
    <recommendedName>
        <fullName evidence="4">Auto-transporter adhesin, head GIN domain</fullName>
    </recommendedName>
</protein>
<name>A0A1T4MFR6_9BACT</name>
<dbReference type="AlphaFoldDB" id="A0A1T4MFR6"/>
<gene>
    <name evidence="2" type="ORF">SAMN02745202_00731</name>
</gene>
<feature type="transmembrane region" description="Helical" evidence="1">
    <location>
        <begin position="7"/>
        <end position="27"/>
    </location>
</feature>
<evidence type="ECO:0000313" key="3">
    <source>
        <dbReference type="Proteomes" id="UP000190065"/>
    </source>
</evidence>
<proteinExistence type="predicted"/>
<keyword evidence="1" id="KW-1133">Transmembrane helix</keyword>
<evidence type="ECO:0000313" key="2">
    <source>
        <dbReference type="EMBL" id="SJZ65715.1"/>
    </source>
</evidence>
<dbReference type="RefSeq" id="WP_025069997.1">
    <property type="nucleotide sequence ID" value="NZ_FUXK01000006.1"/>
</dbReference>
<dbReference type="Proteomes" id="UP000190065">
    <property type="component" value="Unassembled WGS sequence"/>
</dbReference>
<reference evidence="2 3" key="1">
    <citation type="submission" date="2017-02" db="EMBL/GenBank/DDBJ databases">
        <authorList>
            <person name="Peterson S.W."/>
        </authorList>
    </citation>
    <scope>NUCLEOTIDE SEQUENCE [LARGE SCALE GENOMIC DNA]</scope>
    <source>
        <strain evidence="2 3">ATCC 43324</strain>
    </source>
</reference>
<sequence length="283" mass="31439">MKTTTKIILTLIVLSYVVWGFCIGYNIKAETITFYTAVRQTLNLHDLKGIQFVAPPNESLDDYSLDSVLLIVDDKRTDILVDYPRELLQTKMQNGQLILSPSPRFAAAHAKGNYELTDAKWTENDARFDTIDTASDGQYIVVRLYMPTAQALKLLQSPNALSQLGAVGVQHLVAKSLTLQQNFSVTLTQCRIGDAKINVGVNKFELQGTRINNMVIKMLNDTENDNQTLYADDNHSFVDNLLIQGSCNSSFTYSHYGHIMIEGTGNAPSSVTLDGLKGRVKLK</sequence>
<keyword evidence="1" id="KW-0472">Membrane</keyword>
<evidence type="ECO:0008006" key="4">
    <source>
        <dbReference type="Google" id="ProtNLM"/>
    </source>
</evidence>
<evidence type="ECO:0000256" key="1">
    <source>
        <dbReference type="SAM" id="Phobius"/>
    </source>
</evidence>
<dbReference type="STRING" id="28136.SAMN02745202_00731"/>
<organism evidence="2 3">
    <name type="scientific">Segatella oulorum</name>
    <dbReference type="NCBI Taxonomy" id="28136"/>
    <lineage>
        <taxon>Bacteria</taxon>
        <taxon>Pseudomonadati</taxon>
        <taxon>Bacteroidota</taxon>
        <taxon>Bacteroidia</taxon>
        <taxon>Bacteroidales</taxon>
        <taxon>Prevotellaceae</taxon>
        <taxon>Segatella</taxon>
    </lineage>
</organism>